<keyword evidence="2" id="KW-1185">Reference proteome</keyword>
<protein>
    <submittedName>
        <fullName evidence="1">Uncharacterized protein</fullName>
    </submittedName>
</protein>
<evidence type="ECO:0000313" key="1">
    <source>
        <dbReference type="EnsemblMetazoa" id="AQUA010649-PA"/>
    </source>
</evidence>
<organism evidence="1 2">
    <name type="scientific">Anopheles quadriannulatus</name>
    <name type="common">Mosquito</name>
    <dbReference type="NCBI Taxonomy" id="34691"/>
    <lineage>
        <taxon>Eukaryota</taxon>
        <taxon>Metazoa</taxon>
        <taxon>Ecdysozoa</taxon>
        <taxon>Arthropoda</taxon>
        <taxon>Hexapoda</taxon>
        <taxon>Insecta</taxon>
        <taxon>Pterygota</taxon>
        <taxon>Neoptera</taxon>
        <taxon>Endopterygota</taxon>
        <taxon>Diptera</taxon>
        <taxon>Nematocera</taxon>
        <taxon>Culicoidea</taxon>
        <taxon>Culicidae</taxon>
        <taxon>Anophelinae</taxon>
        <taxon>Anopheles</taxon>
    </lineage>
</organism>
<accession>A0A182XLA4</accession>
<evidence type="ECO:0000313" key="2">
    <source>
        <dbReference type="Proteomes" id="UP000076407"/>
    </source>
</evidence>
<dbReference type="AlphaFoldDB" id="A0A182XLA4"/>
<dbReference type="Proteomes" id="UP000076407">
    <property type="component" value="Unassembled WGS sequence"/>
</dbReference>
<sequence>MARKPAGRQDAIPWKRHGIREYCIIPRVKRAGFRKANGEHLTKSVCER</sequence>
<dbReference type="EnsemblMetazoa" id="AQUA010649-RA">
    <property type="protein sequence ID" value="AQUA010649-PA"/>
    <property type="gene ID" value="AQUA010649"/>
</dbReference>
<name>A0A182XLA4_ANOQN</name>
<reference evidence="1" key="1">
    <citation type="submission" date="2020-05" db="UniProtKB">
        <authorList>
            <consortium name="EnsemblMetazoa"/>
        </authorList>
    </citation>
    <scope>IDENTIFICATION</scope>
    <source>
        <strain evidence="1">SANGQUA</strain>
    </source>
</reference>
<proteinExistence type="predicted"/>